<comment type="caution">
    <text evidence="1">The sequence shown here is derived from an EMBL/GenBank/DDBJ whole genome shotgun (WGS) entry which is preliminary data.</text>
</comment>
<keyword evidence="2" id="KW-1185">Reference proteome</keyword>
<protein>
    <submittedName>
        <fullName evidence="1">Uncharacterized protein</fullName>
    </submittedName>
</protein>
<evidence type="ECO:0000313" key="1">
    <source>
        <dbReference type="EMBL" id="CAK1580945.1"/>
    </source>
</evidence>
<gene>
    <name evidence="1" type="ORF">PARMNEM_LOCUS2674</name>
</gene>
<organism evidence="1 2">
    <name type="scientific">Parnassius mnemosyne</name>
    <name type="common">clouded apollo</name>
    <dbReference type="NCBI Taxonomy" id="213953"/>
    <lineage>
        <taxon>Eukaryota</taxon>
        <taxon>Metazoa</taxon>
        <taxon>Ecdysozoa</taxon>
        <taxon>Arthropoda</taxon>
        <taxon>Hexapoda</taxon>
        <taxon>Insecta</taxon>
        <taxon>Pterygota</taxon>
        <taxon>Neoptera</taxon>
        <taxon>Endopterygota</taxon>
        <taxon>Lepidoptera</taxon>
        <taxon>Glossata</taxon>
        <taxon>Ditrysia</taxon>
        <taxon>Papilionoidea</taxon>
        <taxon>Papilionidae</taxon>
        <taxon>Parnassiinae</taxon>
        <taxon>Parnassini</taxon>
        <taxon>Parnassius</taxon>
        <taxon>Driopa</taxon>
    </lineage>
</organism>
<accession>A0AAV1KF11</accession>
<reference evidence="1 2" key="1">
    <citation type="submission" date="2023-11" db="EMBL/GenBank/DDBJ databases">
        <authorList>
            <person name="Hedman E."/>
            <person name="Englund M."/>
            <person name="Stromberg M."/>
            <person name="Nyberg Akerstrom W."/>
            <person name="Nylinder S."/>
            <person name="Jareborg N."/>
            <person name="Kallberg Y."/>
            <person name="Kronander E."/>
        </authorList>
    </citation>
    <scope>NUCLEOTIDE SEQUENCE [LARGE SCALE GENOMIC DNA]</scope>
</reference>
<dbReference type="Proteomes" id="UP001314205">
    <property type="component" value="Unassembled WGS sequence"/>
</dbReference>
<sequence length="1211" mass="139303">MPILTSLNKPTPVIQTVSDMNDSEYHNRVDNNRKCKPRKRRLLKKCCDTHLKTNKYEFCNGDMRQYSQVTSDISHLNVDREITRKSRKMQQKINGKENIRPCDVWAMLRNMNRIQCIHSPPLSDDSTETVKRKKHLTKGIIRRNDARLVETCTTEEFTYISSFDVNTNAQSIFSQPSSFDRITVISKNDNSNGRMKCTETNVLEPRFLTKEENTTDKNTKNKANKMFRNVIKYTDTKKVDDIGKEAKYLLENSVRYPLHKANNSIDYLHNEFNRSDTINFNDYVSLINTLNNNLKNYGGKKLITSLNNISKDMVQIHTSSDRFSRTSERSSTAGCMISFNDYVSLINTLNNNVKNYGGKKLITSLNNISKDMVQIHTSSDRFSRTSERSSKAGCIHNNNGIYFKNSEIIKIPLSAKPCLLSKIASSKDNADFTKKKPIMRDWTPDSKDSDFFRNQFNINVPTIKSKCHIDYKTVNSDNFSNEINCPRSVKNSNTNDNISAAYPQRRKVAKQLKNEMIDVINKTPNKSIIRDPIDCLNENYTNKGIEIPLNISKRNADICHYEKSLSFNRPQLSMKYPWSKVKCVSDFIENVLKKIMRGTYYTYNPEAVNQKFVSDDDISMKTGPNSKLDAKGIAKKSMELVSKNVDENYKCYNIIPGFGELQVTTASKLEVKMLTRTTISIYHCLTNVAIQFDITVPEVSDSIQSASLTPSILPIMATDGKENKTTLYKYKTRIMNSVLPAEICSILPKLMPLITKDLKQMAHESTRDATDFSLVSVFNMKEIDKAEPIKNSLFETKIFKEGIYSKISTKIMLRPHHRNLFNLDLWKKDNLLSLNINIKDLLLLTTPLYIFLNTKSKEYKVPNKTENVCCNKELVNNCNALQLYVPPNKGSKITSYSTLKLTNERINDLQKYIYGFFNFTSAPIQYECKKEIVTTKNWLVYNMYEDFRQSVHGTNCVIQYTFNSPLKLNMYAERCNGIHMMKIKELPSQNEKIKTNIKKISNKSYKKCSSMTNISKEVYSTSMDKITNLDDFFLTFGCCKSLSGILDGNSGKTVLSFITEMKSWIKEITPVQALLILLLANKKETTNLKRFRPILLQGIAIKRITTITELDMEIEVIEKENLCVSQYEGISFLPRAQEDSFLEELYWIAKTTASDYQTSFDESSKMLLKSLLEKRKKLSPSYLRVMARYVGLGLLKQRKNNNKQYISQHLN</sequence>
<dbReference type="AlphaFoldDB" id="A0AAV1KF11"/>
<name>A0AAV1KF11_9NEOP</name>
<evidence type="ECO:0000313" key="2">
    <source>
        <dbReference type="Proteomes" id="UP001314205"/>
    </source>
</evidence>
<proteinExistence type="predicted"/>
<dbReference type="EMBL" id="CAVLGL010000024">
    <property type="protein sequence ID" value="CAK1580945.1"/>
    <property type="molecule type" value="Genomic_DNA"/>
</dbReference>